<keyword evidence="1" id="KW-1133">Transmembrane helix</keyword>
<protein>
    <submittedName>
        <fullName evidence="2 4">Uncharacterized protein</fullName>
    </submittedName>
</protein>
<dbReference type="WBParaSite" id="HPBE_0001671501-mRNA-1">
    <property type="protein sequence ID" value="HPBE_0001671501-mRNA-1"/>
    <property type="gene ID" value="HPBE_0001671501"/>
</dbReference>
<dbReference type="Proteomes" id="UP000050761">
    <property type="component" value="Unassembled WGS sequence"/>
</dbReference>
<evidence type="ECO:0000313" key="4">
    <source>
        <dbReference type="WBParaSite" id="HPBE_0001671501-mRNA-1"/>
    </source>
</evidence>
<evidence type="ECO:0000256" key="1">
    <source>
        <dbReference type="SAM" id="Phobius"/>
    </source>
</evidence>
<keyword evidence="3" id="KW-1185">Reference proteome</keyword>
<evidence type="ECO:0000313" key="2">
    <source>
        <dbReference type="EMBL" id="VDP06786.1"/>
    </source>
</evidence>
<organism evidence="2">
    <name type="scientific">Heligmosomoides polygyrus</name>
    <name type="common">Parasitic roundworm</name>
    <dbReference type="NCBI Taxonomy" id="6339"/>
    <lineage>
        <taxon>Eukaryota</taxon>
        <taxon>Metazoa</taxon>
        <taxon>Ecdysozoa</taxon>
        <taxon>Nematoda</taxon>
        <taxon>Chromadorea</taxon>
        <taxon>Rhabditida</taxon>
        <taxon>Rhabditina</taxon>
        <taxon>Rhabditomorpha</taxon>
        <taxon>Strongyloidea</taxon>
        <taxon>Heligmosomidae</taxon>
        <taxon>Heligmosomoides</taxon>
    </lineage>
</organism>
<reference evidence="2 3" key="1">
    <citation type="submission" date="2018-11" db="EMBL/GenBank/DDBJ databases">
        <authorList>
            <consortium name="Pathogen Informatics"/>
        </authorList>
    </citation>
    <scope>NUCLEOTIDE SEQUENCE [LARGE SCALE GENOMIC DNA]</scope>
</reference>
<dbReference type="EMBL" id="UZAH01029572">
    <property type="protein sequence ID" value="VDP06786.1"/>
    <property type="molecule type" value="Genomic_DNA"/>
</dbReference>
<name>A0A3P8EI12_HELPZ</name>
<sequence length="224" mass="24734">MSAPGNFTTTGVSSKVCPIPKVHVSKTNTAFFNVPGTKLMRWIVGDRCGKLAQAYGMVLRECPRDVRGRKAVADPARSTADTDSFRVGGTHQQIVLATLDISLIVAAILLGIFSAILVYNNEKLHKDVPKNGIAERVELHTYKTLCLIRTHYVTPEEVDPSQLPHVLEKAFTASIQRKNDSFRSGRESDVDNDRLQQLVESDPRRTTHELARAWVCTTPPSPGT</sequence>
<evidence type="ECO:0000313" key="3">
    <source>
        <dbReference type="Proteomes" id="UP000050761"/>
    </source>
</evidence>
<keyword evidence="1" id="KW-0472">Membrane</keyword>
<keyword evidence="1" id="KW-0812">Transmembrane</keyword>
<reference evidence="4" key="2">
    <citation type="submission" date="2019-09" db="UniProtKB">
        <authorList>
            <consortium name="WormBaseParasite"/>
        </authorList>
    </citation>
    <scope>IDENTIFICATION</scope>
</reference>
<proteinExistence type="predicted"/>
<accession>A0A3P8EI12</accession>
<feature type="transmembrane region" description="Helical" evidence="1">
    <location>
        <begin position="94"/>
        <end position="119"/>
    </location>
</feature>
<gene>
    <name evidence="2" type="ORF">HPBE_LOCUS16714</name>
</gene>
<dbReference type="AlphaFoldDB" id="A0A3P8EI12"/>